<protein>
    <recommendedName>
        <fullName evidence="1">Thiamine pyrophosphate enzyme TPP-binding domain-containing protein</fullName>
    </recommendedName>
</protein>
<dbReference type="Gene3D" id="3.40.50.970">
    <property type="match status" value="1"/>
</dbReference>
<evidence type="ECO:0000313" key="2">
    <source>
        <dbReference type="EMBL" id="CAG9992798.1"/>
    </source>
</evidence>
<dbReference type="GO" id="GO:0030976">
    <property type="term" value="F:thiamine pyrophosphate binding"/>
    <property type="evidence" value="ECO:0007669"/>
    <property type="project" value="InterPro"/>
</dbReference>
<evidence type="ECO:0000259" key="1">
    <source>
        <dbReference type="Pfam" id="PF02775"/>
    </source>
</evidence>
<dbReference type="InterPro" id="IPR011766">
    <property type="entry name" value="TPP_enzyme_TPP-bd"/>
</dbReference>
<keyword evidence="3" id="KW-1185">Reference proteome</keyword>
<name>A0A9N9UMJ7_9HYPO</name>
<dbReference type="Pfam" id="PF02775">
    <property type="entry name" value="TPP_enzyme_C"/>
    <property type="match status" value="1"/>
</dbReference>
<feature type="domain" description="Thiamine pyrophosphate enzyme TPP-binding" evidence="1">
    <location>
        <begin position="141"/>
        <end position="221"/>
    </location>
</feature>
<dbReference type="AlphaFoldDB" id="A0A9N9UMJ7"/>
<dbReference type="Proteomes" id="UP000754883">
    <property type="component" value="Unassembled WGS sequence"/>
</dbReference>
<dbReference type="OrthoDB" id="5136290at2759"/>
<organism evidence="2 3">
    <name type="scientific">Clonostachys byssicola</name>
    <dbReference type="NCBI Taxonomy" id="160290"/>
    <lineage>
        <taxon>Eukaryota</taxon>
        <taxon>Fungi</taxon>
        <taxon>Dikarya</taxon>
        <taxon>Ascomycota</taxon>
        <taxon>Pezizomycotina</taxon>
        <taxon>Sordariomycetes</taxon>
        <taxon>Hypocreomycetidae</taxon>
        <taxon>Hypocreales</taxon>
        <taxon>Bionectriaceae</taxon>
        <taxon>Clonostachys</taxon>
    </lineage>
</organism>
<proteinExistence type="predicted"/>
<dbReference type="SUPFAM" id="SSF52518">
    <property type="entry name" value="Thiamin diphosphate-binding fold (THDP-binding)"/>
    <property type="match status" value="1"/>
</dbReference>
<sequence length="231" mass="24404">MWMQLPAQNPSLLSFPTQAETRCKADALTSIEQIAANLKASKVLVAIDQSSVEAKRREAFDAKIAGIERASGPQSDGRFGTGFLSKAHKAVTNTGFIHNNTRPTKPLSFINCGGGRLGWLGIKLASDAEAGGEGKGRFVISQRYKIPVLAIVLNNEFPNGLAAKATSEEINISFEPVPDYAGIAKAAGGGPIHAMKVEKAAELEVVLEEAVATVQAGTTMVLDCKIVCEPV</sequence>
<evidence type="ECO:0000313" key="3">
    <source>
        <dbReference type="Proteomes" id="UP000754883"/>
    </source>
</evidence>
<dbReference type="InterPro" id="IPR029061">
    <property type="entry name" value="THDP-binding"/>
</dbReference>
<gene>
    <name evidence="2" type="ORF">CBYS24578_00010987</name>
</gene>
<dbReference type="EMBL" id="CABFNO020001496">
    <property type="protein sequence ID" value="CAG9992798.1"/>
    <property type="molecule type" value="Genomic_DNA"/>
</dbReference>
<reference evidence="2" key="1">
    <citation type="submission" date="2021-10" db="EMBL/GenBank/DDBJ databases">
        <authorList>
            <person name="Piombo E."/>
        </authorList>
    </citation>
    <scope>NUCLEOTIDE SEQUENCE</scope>
</reference>
<comment type="caution">
    <text evidence="2">The sequence shown here is derived from an EMBL/GenBank/DDBJ whole genome shotgun (WGS) entry which is preliminary data.</text>
</comment>
<accession>A0A9N9UMJ7</accession>
<dbReference type="GO" id="GO:0003824">
    <property type="term" value="F:catalytic activity"/>
    <property type="evidence" value="ECO:0007669"/>
    <property type="project" value="InterPro"/>
</dbReference>